<feature type="compositionally biased region" description="Basic and acidic residues" evidence="1">
    <location>
        <begin position="1597"/>
        <end position="1609"/>
    </location>
</feature>
<feature type="compositionally biased region" description="Low complexity" evidence="1">
    <location>
        <begin position="415"/>
        <end position="434"/>
    </location>
</feature>
<feature type="compositionally biased region" description="Pro residues" evidence="1">
    <location>
        <begin position="436"/>
        <end position="448"/>
    </location>
</feature>
<accession>A0A8J4EY34</accession>
<dbReference type="Proteomes" id="UP000747399">
    <property type="component" value="Unassembled WGS sequence"/>
</dbReference>
<evidence type="ECO:0000256" key="1">
    <source>
        <dbReference type="SAM" id="MobiDB-lite"/>
    </source>
</evidence>
<name>A0A8J4EY34_9CHLO</name>
<keyword evidence="3" id="KW-1185">Reference proteome</keyword>
<reference evidence="2" key="1">
    <citation type="journal article" date="2021" name="Proc. Natl. Acad. Sci. U.S.A.">
        <title>Three genomes in the algal genus Volvox reveal the fate of a haploid sex-determining region after a transition to homothallism.</title>
        <authorList>
            <person name="Yamamoto K."/>
            <person name="Hamaji T."/>
            <person name="Kawai-Toyooka H."/>
            <person name="Matsuzaki R."/>
            <person name="Takahashi F."/>
            <person name="Nishimura Y."/>
            <person name="Kawachi M."/>
            <person name="Noguchi H."/>
            <person name="Minakuchi Y."/>
            <person name="Umen J.G."/>
            <person name="Toyoda A."/>
            <person name="Nozaki H."/>
        </authorList>
    </citation>
    <scope>NUCLEOTIDE SEQUENCE</scope>
    <source>
        <strain evidence="2">NIES-3780</strain>
    </source>
</reference>
<feature type="compositionally biased region" description="Gly residues" evidence="1">
    <location>
        <begin position="1169"/>
        <end position="1183"/>
    </location>
</feature>
<feature type="region of interest" description="Disordered" evidence="1">
    <location>
        <begin position="1"/>
        <end position="25"/>
    </location>
</feature>
<organism evidence="2 3">
    <name type="scientific">Volvox africanus</name>
    <dbReference type="NCBI Taxonomy" id="51714"/>
    <lineage>
        <taxon>Eukaryota</taxon>
        <taxon>Viridiplantae</taxon>
        <taxon>Chlorophyta</taxon>
        <taxon>core chlorophytes</taxon>
        <taxon>Chlorophyceae</taxon>
        <taxon>CS clade</taxon>
        <taxon>Chlamydomonadales</taxon>
        <taxon>Volvocaceae</taxon>
        <taxon>Volvox</taxon>
    </lineage>
</organism>
<feature type="region of interest" description="Disordered" evidence="1">
    <location>
        <begin position="1160"/>
        <end position="1201"/>
    </location>
</feature>
<feature type="region of interest" description="Disordered" evidence="1">
    <location>
        <begin position="160"/>
        <end position="183"/>
    </location>
</feature>
<evidence type="ECO:0000313" key="2">
    <source>
        <dbReference type="EMBL" id="GIL52809.1"/>
    </source>
</evidence>
<feature type="compositionally biased region" description="Basic and acidic residues" evidence="1">
    <location>
        <begin position="1967"/>
        <end position="1980"/>
    </location>
</feature>
<feature type="region of interest" description="Disordered" evidence="1">
    <location>
        <begin position="1952"/>
        <end position="1980"/>
    </location>
</feature>
<feature type="compositionally biased region" description="Gly residues" evidence="1">
    <location>
        <begin position="1753"/>
        <end position="1782"/>
    </location>
</feature>
<gene>
    <name evidence="2" type="ORF">Vafri_8581</name>
</gene>
<feature type="region of interest" description="Disordered" evidence="1">
    <location>
        <begin position="1868"/>
        <end position="1888"/>
    </location>
</feature>
<feature type="compositionally biased region" description="Gly residues" evidence="1">
    <location>
        <begin position="1644"/>
        <end position="1653"/>
    </location>
</feature>
<feature type="compositionally biased region" description="Polar residues" evidence="1">
    <location>
        <begin position="1"/>
        <end position="11"/>
    </location>
</feature>
<dbReference type="EMBL" id="BNCO01000014">
    <property type="protein sequence ID" value="GIL52809.1"/>
    <property type="molecule type" value="Genomic_DNA"/>
</dbReference>
<sequence>MVKRAPSQQMDSAPAKRHRGSGPEVLQKRNGRLTAILEPLLHSATLTERGPLSGQPTSGPSGREALLSQVSLPECACCALHLSLPRDMRADDIRKRVSPWVWSDVKQLLHRRCVHSLTAQHSKDGERVLLRGFLHVPHDDLEVCSCNGTPNAARVVRTAGDARPAAKNPGGVDSEAGGDATAATSGSASGCDAAAAAAGLAAPGTCGPPDRFTHVVEVIVSTEDWSLQSCSSSCCGVGYDALHSQLCPAVAAVLLAVRVARGGEVLCEHDLRSLSSAAAAAAGSARRMATEAPQQQQQQQPSPTMEAVTHGSASQAGSVSGAAADSATGEAGGVCFWTPHDLGFGATPVARVLAAVSGGALVLGPNYVDPPPPLAASILPGAGQPLGLQRELDCPRRIPEALRPHLLPGGRVTAPTAAAAAAGAGPSTSTTRPKPVQEPPPVPPPHVPALPAAEPSSRANPRYTGGVSCGTFPSAAAKVVFGSWYREAAAVMVTTDRYRESYRMLLPPEEEQAMLDPLPAERHSRKAAAREAVMPPHSWSFGAASGLVSLELTGVESAEKFISSRAADRGPVWEARMTFLTSHAAVEMDPETRLQSSASESPELWPPAVLAAFDEACSPVGQPPGANGPAGALCALLRITWLCLHVWEMDAGLARRAKLVVQAICKLLVVSDLPAYLRAASARILGAWRLKLGDASAHGRRTGYGSANDIAISDMLSRLTTAYLLARDGWDATHVLAAMGLDTGPAVAAPPPSASGRLGAREMGGPPHSQSGFAHPGDAAAPSAAALGQSSATAAAASAKAASRPDLQPTWIGFRPANQVAVRRLQQQPQLQQPGQVGGGNTIVVGGGVAAAAAVAASVLAPGVDKNCSSNLTGTSMPFVPYAPPPLQGVATMSTPAMQEVAERLHWLEHYGLDGPYVSLAAVSGEWSKAIKMLLRRGSKSDVERACRLAVERLSSAAAKAQQACFLLHQVLGPPQPQRPGSSADDAVGAIDATAAAAACGGRVSGGGSADADRTADTAGGSGVDSLVVSAVAQLPPTFVAGCAVRMFMSAVRAALSIKTGNDFGGNGGNSSGASFNANFELSFLRGSAVSAQNDAASPAAALLAAIKAPAVGVAATTRASPYTALLRSVIAVVAENQEREWRAEEASLRDLGLLVEPANPHAGLENSNGGGGGAAARGGSGASGSKAGKEGSDASSGGGDLEEVLARLQRTSGGSTSMEYVNSLPTVMRHSAMRAAAIPFREDHCDCDACRRDRRERLALMASEMPPGTVQYVKLRPEDLCFVVDPTAQAAFSKVIPLIPTRGSAGGVLRVHSLAVQVVRSVFRPMMALFSDPRERPRTVSDYVALLGTVEESMGTLCDEVMPERVQLQAVLEGATVALCALHSCHHVVGASPSALGRVVTDLLSAGQLELARQVAACQLNLSRSADSLAHTLEVAVASGEEAQLEASFEVLRLAAREPPLEQRLTEAMAAAMGRTMAGGMGGPEIHLGAPLIPPARYADDSDEYDSDDYSEYFTDDEDDDDLGELDPYGAFLLGFPYRDMLHADREVRRYEEMRQRRREDRWMQREDRQALRAMLVEAQNEVVVAAARTGNGGQHADRNIQDGKEDEAGGGAEAANAAGGPGDESDVDTEDLLAGVRRCSHGDGGGKGGLGEEVDGPTAMEVDGKDVIHAGKERRDSVQASPDGTTFGKHAVTRHGDGSSGADGNGNNGDGGVDGSPRMSPRWRRRRRSQSPPHHPGADAATAGNGRPAQGSGGGGGGSGSGGGRDGNGSGGDVGGGGALQKGPHELALLLVQCTSQSLSRRLMKIEGDQNLFALAQYIRGRGAGAQLVAPLMAAAVVCLDNLKTYHSNSSMQGFTNEMVNASTAPVRHCTSPGPSSSRLEGRGAEGPCLKGLPASSWQTFLSTRSYRTWRMSSMAALLPRMRGGLDERRAVAGCWLMVTAVSCGLSKPTPTPWGRTRSHAGPRGAEDAVHHFREDCS</sequence>
<feature type="region of interest" description="Disordered" evidence="1">
    <location>
        <begin position="284"/>
        <end position="324"/>
    </location>
</feature>
<feature type="region of interest" description="Disordered" evidence="1">
    <location>
        <begin position="415"/>
        <end position="461"/>
    </location>
</feature>
<feature type="region of interest" description="Disordered" evidence="1">
    <location>
        <begin position="1673"/>
        <end position="1782"/>
    </location>
</feature>
<feature type="compositionally biased region" description="Low complexity" evidence="1">
    <location>
        <begin position="311"/>
        <end position="324"/>
    </location>
</feature>
<comment type="caution">
    <text evidence="2">The sequence shown here is derived from an EMBL/GenBank/DDBJ whole genome shotgun (WGS) entry which is preliminary data.</text>
</comment>
<proteinExistence type="predicted"/>
<feature type="compositionally biased region" description="Gly residues" evidence="1">
    <location>
        <begin position="1700"/>
        <end position="1716"/>
    </location>
</feature>
<protein>
    <submittedName>
        <fullName evidence="2">Uncharacterized protein</fullName>
    </submittedName>
</protein>
<feature type="region of interest" description="Disordered" evidence="1">
    <location>
        <begin position="747"/>
        <end position="786"/>
    </location>
</feature>
<feature type="region of interest" description="Disordered" evidence="1">
    <location>
        <begin position="1592"/>
        <end position="1661"/>
    </location>
</feature>
<evidence type="ECO:0000313" key="3">
    <source>
        <dbReference type="Proteomes" id="UP000747399"/>
    </source>
</evidence>